<comment type="function">
    <text evidence="1">Forms the portal vertex of the capsid. This portal plays critical roles in head assembly, genome packaging, neck/tail attachment, and genome ejection. The portal protein multimerizes as a single ring-shaped homododecamer arranged around a central channel.</text>
</comment>
<evidence type="ECO:0000256" key="7">
    <source>
        <dbReference type="ARBA" id="ARBA00022950"/>
    </source>
</evidence>
<protein>
    <submittedName>
        <fullName evidence="11">Connector protein</fullName>
    </submittedName>
</protein>
<evidence type="ECO:0000256" key="10">
    <source>
        <dbReference type="ARBA" id="ARBA00023296"/>
    </source>
</evidence>
<comment type="subcellular location">
    <subcellularLocation>
        <location evidence="2">Virion</location>
    </subcellularLocation>
</comment>
<keyword evidence="6" id="KW-0946">Virion</keyword>
<evidence type="ECO:0000256" key="6">
    <source>
        <dbReference type="ARBA" id="ARBA00022844"/>
    </source>
</evidence>
<evidence type="ECO:0000256" key="5">
    <source>
        <dbReference type="ARBA" id="ARBA00022612"/>
    </source>
</evidence>
<keyword evidence="12" id="KW-1185">Reference proteome</keyword>
<keyword evidence="5" id="KW-1188">Viral release from host cell</keyword>
<evidence type="ECO:0000256" key="8">
    <source>
        <dbReference type="ARBA" id="ARBA00023009"/>
    </source>
</evidence>
<name>A0ABZ2GUL4_9CAUD</name>
<dbReference type="InterPro" id="IPR020991">
    <property type="entry name" value="Connector_podovirus"/>
</dbReference>
<keyword evidence="8" id="KW-1171">Viral genome ejection through host cell envelope</keyword>
<evidence type="ECO:0000256" key="1">
    <source>
        <dbReference type="ARBA" id="ARBA00003421"/>
    </source>
</evidence>
<keyword evidence="3" id="KW-1244">Viral short tail ejection system</keyword>
<keyword evidence="10" id="KW-1160">Virus entry into host cell</keyword>
<proteinExistence type="predicted"/>
<organism evidence="11 12">
    <name type="scientific">Xanthomonas phage SB3</name>
    <dbReference type="NCBI Taxonomy" id="3117472"/>
    <lineage>
        <taxon>Viruses</taxon>
        <taxon>Duplodnaviria</taxon>
        <taxon>Heunggongvirae</taxon>
        <taxon>Uroviricota</taxon>
        <taxon>Caudoviricetes</taxon>
        <taxon>Autographivirales</taxon>
        <taxon>Autonotataviridae</taxon>
        <taxon>Euvesivirus</taxon>
        <taxon>Euvesivirus SB3</taxon>
    </lineage>
</organism>
<keyword evidence="7" id="KW-0118">Viral capsid assembly</keyword>
<evidence type="ECO:0000256" key="3">
    <source>
        <dbReference type="ARBA" id="ARBA00022470"/>
    </source>
</evidence>
<sequence length="511" mass="57729">MQFNRTTARQRWDKLDGERKGLLYRCEKYSMWTIPKICPPEHYDQNTESLTHDFQSLGSQCVNHLSNRLTIGLFPAGRPFFRLSPKLNKKRQMQGVPEAQKKALDNGLSVTEREASDIIDNKSLRTKLYDLMKHLLVTGNVMMVLSKDNIRVLGLRSYVCQRDADGKVRELIIKEKIHFDSLDQSVREFLMTSPLFKLTQDKMVDHYRWVQLKAGSYVEEQWVDTEMLPGKFTGKYTDTSLPYRALTWDLASNQHYGTGLVEDNQGDFASLSALSKSTIQAAILASQFKWLVNPMGMTSVEDFEQSENGAVIAGATDDVKPVAANLDAKLQTNIAVTEQYINRIGAAFMLQSAVTRQAERVTTVELRMNAEELEGSLGGAYSRIAVDVQLPIAHWCLKQVDRSVLGSELEPTIITGLAALSRMGDRDRLMALMQALQMVTNVPEDVRDRMRMDVWMADIASAEGFAKDTYILTEAEYEEKMAQRAARAQALAMEQIMAKMQAQQGPQETEE</sequence>
<dbReference type="Pfam" id="PF12236">
    <property type="entry name" value="Head-tail_con"/>
    <property type="match status" value="1"/>
</dbReference>
<dbReference type="EMBL" id="PP079414">
    <property type="protein sequence ID" value="WWO60252.1"/>
    <property type="molecule type" value="Genomic_DNA"/>
</dbReference>
<dbReference type="Proteomes" id="UP001386178">
    <property type="component" value="Segment"/>
</dbReference>
<evidence type="ECO:0000256" key="4">
    <source>
        <dbReference type="ARBA" id="ARBA00022595"/>
    </source>
</evidence>
<accession>A0ABZ2GUL4</accession>
<evidence type="ECO:0000256" key="9">
    <source>
        <dbReference type="ARBA" id="ARBA00023219"/>
    </source>
</evidence>
<evidence type="ECO:0000256" key="2">
    <source>
        <dbReference type="ARBA" id="ARBA00004328"/>
    </source>
</evidence>
<evidence type="ECO:0000313" key="11">
    <source>
        <dbReference type="EMBL" id="WWO60252.1"/>
    </source>
</evidence>
<keyword evidence="9" id="KW-0231">Viral genome packaging</keyword>
<evidence type="ECO:0000313" key="12">
    <source>
        <dbReference type="Proteomes" id="UP001386178"/>
    </source>
</evidence>
<keyword evidence="4" id="KW-1162">Viral penetration into host cytoplasm</keyword>
<reference evidence="11 12" key="1">
    <citation type="submission" date="2024-01" db="EMBL/GenBank/DDBJ databases">
        <title>Novel lytic viruses for Xanthomonas sp. and Stenotrophomonas maltophilia.</title>
        <authorList>
            <person name="Petrzik K."/>
            <person name="Brazdova S."/>
            <person name="Sovova L."/>
            <person name="Neoralova M."/>
        </authorList>
    </citation>
    <scope>NUCLEOTIDE SEQUENCE [LARGE SCALE GENOMIC DNA]</scope>
</reference>